<name>A0ABV9KAW2_9PORP</name>
<dbReference type="PROSITE" id="PS50995">
    <property type="entry name" value="HTH_MARR_2"/>
    <property type="match status" value="1"/>
</dbReference>
<keyword evidence="1" id="KW-0805">Transcription regulation</keyword>
<reference evidence="6" key="1">
    <citation type="journal article" date="2019" name="Int. J. Syst. Evol. Microbiol.">
        <title>The Global Catalogue of Microorganisms (GCM) 10K type strain sequencing project: providing services to taxonomists for standard genome sequencing and annotation.</title>
        <authorList>
            <consortium name="The Broad Institute Genomics Platform"/>
            <consortium name="The Broad Institute Genome Sequencing Center for Infectious Disease"/>
            <person name="Wu L."/>
            <person name="Ma J."/>
        </authorList>
    </citation>
    <scope>NUCLEOTIDE SEQUENCE [LARGE SCALE GENOMIC DNA]</scope>
    <source>
        <strain evidence="6">CGMCC 4.7357</strain>
    </source>
</reference>
<dbReference type="SMART" id="SM00347">
    <property type="entry name" value="HTH_MARR"/>
    <property type="match status" value="1"/>
</dbReference>
<sequence length="233" mass="25915">MNKTELLKLLVEEVDAYDAIVGGGAYLSPQAFAAYLNVSKRSRDESGERASDDMLNSKIASSLGLLYRFIHSYIKRAFINTKVQTLEDCTYLMTLHRGEVMTKTQLNNANAMEKTSGAEVIRRLNKAGLVEQKESPVDRRSMDVSITKEGKEELKKVLPHLFACASILTAGLSKEQKEILCDLQTTLCNHNKDLFSQYKDLNLVELCEIIGIEYTGNKPFGHPGSAEGSHHEG</sequence>
<feature type="domain" description="HTH marR-type" evidence="4">
    <location>
        <begin position="56"/>
        <end position="189"/>
    </location>
</feature>
<organism evidence="5 6">
    <name type="scientific">Falsiporphyromonas endometrii</name>
    <dbReference type="NCBI Taxonomy" id="1387297"/>
    <lineage>
        <taxon>Bacteria</taxon>
        <taxon>Pseudomonadati</taxon>
        <taxon>Bacteroidota</taxon>
        <taxon>Bacteroidia</taxon>
        <taxon>Bacteroidales</taxon>
        <taxon>Porphyromonadaceae</taxon>
        <taxon>Falsiporphyromonas</taxon>
    </lineage>
</organism>
<evidence type="ECO:0000256" key="2">
    <source>
        <dbReference type="ARBA" id="ARBA00023125"/>
    </source>
</evidence>
<accession>A0ABV9KAW2</accession>
<evidence type="ECO:0000256" key="1">
    <source>
        <dbReference type="ARBA" id="ARBA00023015"/>
    </source>
</evidence>
<keyword evidence="2" id="KW-0238">DNA-binding</keyword>
<evidence type="ECO:0000313" key="6">
    <source>
        <dbReference type="Proteomes" id="UP001596020"/>
    </source>
</evidence>
<keyword evidence="3" id="KW-0804">Transcription</keyword>
<keyword evidence="6" id="KW-1185">Reference proteome</keyword>
<dbReference type="RefSeq" id="WP_380080209.1">
    <property type="nucleotide sequence ID" value="NZ_JBHSGO010000215.1"/>
</dbReference>
<dbReference type="Proteomes" id="UP001596020">
    <property type="component" value="Unassembled WGS sequence"/>
</dbReference>
<evidence type="ECO:0000259" key="4">
    <source>
        <dbReference type="PROSITE" id="PS50995"/>
    </source>
</evidence>
<dbReference type="EMBL" id="JBHSGO010000215">
    <property type="protein sequence ID" value="MFC4666796.1"/>
    <property type="molecule type" value="Genomic_DNA"/>
</dbReference>
<dbReference type="Gene3D" id="1.10.10.10">
    <property type="entry name" value="Winged helix-like DNA-binding domain superfamily/Winged helix DNA-binding domain"/>
    <property type="match status" value="1"/>
</dbReference>
<dbReference type="InterPro" id="IPR036390">
    <property type="entry name" value="WH_DNA-bd_sf"/>
</dbReference>
<dbReference type="PANTHER" id="PTHR42756:SF1">
    <property type="entry name" value="TRANSCRIPTIONAL REPRESSOR OF EMRAB OPERON"/>
    <property type="match status" value="1"/>
</dbReference>
<dbReference type="SUPFAM" id="SSF46785">
    <property type="entry name" value="Winged helix' DNA-binding domain"/>
    <property type="match status" value="1"/>
</dbReference>
<dbReference type="PANTHER" id="PTHR42756">
    <property type="entry name" value="TRANSCRIPTIONAL REGULATOR, MARR"/>
    <property type="match status" value="1"/>
</dbReference>
<gene>
    <name evidence="5" type="ORF">ACFO3G_09350</name>
</gene>
<dbReference type="InterPro" id="IPR036388">
    <property type="entry name" value="WH-like_DNA-bd_sf"/>
</dbReference>
<evidence type="ECO:0000313" key="5">
    <source>
        <dbReference type="EMBL" id="MFC4666796.1"/>
    </source>
</evidence>
<protein>
    <submittedName>
        <fullName evidence="5">MarR family winged helix-turn-helix transcriptional regulator</fullName>
    </submittedName>
</protein>
<proteinExistence type="predicted"/>
<dbReference type="Pfam" id="PF13463">
    <property type="entry name" value="HTH_27"/>
    <property type="match status" value="1"/>
</dbReference>
<comment type="caution">
    <text evidence="5">The sequence shown here is derived from an EMBL/GenBank/DDBJ whole genome shotgun (WGS) entry which is preliminary data.</text>
</comment>
<evidence type="ECO:0000256" key="3">
    <source>
        <dbReference type="ARBA" id="ARBA00023163"/>
    </source>
</evidence>
<dbReference type="InterPro" id="IPR000835">
    <property type="entry name" value="HTH_MarR-typ"/>
</dbReference>